<protein>
    <recommendedName>
        <fullName evidence="1">Agenet domain-containing protein</fullName>
    </recommendedName>
</protein>
<evidence type="ECO:0000313" key="3">
    <source>
        <dbReference type="Proteomes" id="UP000283530"/>
    </source>
</evidence>
<dbReference type="Pfam" id="PF05641">
    <property type="entry name" value="Agenet"/>
    <property type="match status" value="1"/>
</dbReference>
<dbReference type="Proteomes" id="UP000283530">
    <property type="component" value="Unassembled WGS sequence"/>
</dbReference>
<accession>A0A3S3PT00</accession>
<proteinExistence type="predicted"/>
<dbReference type="PANTHER" id="PTHR36805:SF7">
    <property type="entry name" value="AGENET DOMAIN-CONTAINING PROTEIN"/>
    <property type="match status" value="1"/>
</dbReference>
<feature type="domain" description="Agenet" evidence="1">
    <location>
        <begin position="111"/>
        <end position="171"/>
    </location>
</feature>
<evidence type="ECO:0000313" key="2">
    <source>
        <dbReference type="EMBL" id="RWR72244.1"/>
    </source>
</evidence>
<dbReference type="SMART" id="SM00743">
    <property type="entry name" value="Agenet"/>
    <property type="match status" value="1"/>
</dbReference>
<dbReference type="PANTHER" id="PTHR36805">
    <property type="entry name" value="AGENET DOMAIN-CONTAINING PROTEIN"/>
    <property type="match status" value="1"/>
</dbReference>
<comment type="caution">
    <text evidence="2">The sequence shown here is derived from an EMBL/GenBank/DDBJ whole genome shotgun (WGS) entry which is preliminary data.</text>
</comment>
<dbReference type="InterPro" id="IPR014002">
    <property type="entry name" value="Agenet_dom_plant"/>
</dbReference>
<dbReference type="EMBL" id="QPKB01000001">
    <property type="protein sequence ID" value="RWR72244.1"/>
    <property type="molecule type" value="Genomic_DNA"/>
</dbReference>
<organism evidence="2 3">
    <name type="scientific">Cinnamomum micranthum f. kanehirae</name>
    <dbReference type="NCBI Taxonomy" id="337451"/>
    <lineage>
        <taxon>Eukaryota</taxon>
        <taxon>Viridiplantae</taxon>
        <taxon>Streptophyta</taxon>
        <taxon>Embryophyta</taxon>
        <taxon>Tracheophyta</taxon>
        <taxon>Spermatophyta</taxon>
        <taxon>Magnoliopsida</taxon>
        <taxon>Magnoliidae</taxon>
        <taxon>Laurales</taxon>
        <taxon>Lauraceae</taxon>
        <taxon>Cinnamomum</taxon>
    </lineage>
</organism>
<dbReference type="STRING" id="337451.A0A3S3PT00"/>
<dbReference type="AlphaFoldDB" id="A0A3S3PT00"/>
<sequence length="384" mass="43553">MDKNPCLPFKVGQLAESRSFIPGFRAAWFRCKIKEIKLKNGQFLHTLEYFDFPDEKLRCTKLYQKNKYDRLSAPHERKLHLMLRPCFPPHYSESQIVNLHNISGVVAIVVDEWKVGDLVDWWYEGCYWSGRITRLLGSDKVQIELPEPPQGEGKSYEAFCKDLRLSLDWSPEHGWTVPISTDSKTWRYCARLIQPLDQERGDGFPLRENSTSAVQGVSGYSHKQDEFSTSYSSVDSFLPPTKLSYLPTVDALKQTAHGENSNEMCTAHTSRSLDRGSRSGMANVNCSDRISLPHDKGVADTLNASNVSTSKDCCESKTPKKMRLVEDESVAPLFCCDTIESSIMGLEELAIKIKWVKGILQIGSWADSKKPSWKFLENHAFAGR</sequence>
<gene>
    <name evidence="2" type="ORF">CKAN_00045600</name>
</gene>
<reference evidence="2 3" key="1">
    <citation type="journal article" date="2019" name="Nat. Plants">
        <title>Stout camphor tree genome fills gaps in understanding of flowering plant genome evolution.</title>
        <authorList>
            <person name="Chaw S.M."/>
            <person name="Liu Y.C."/>
            <person name="Wu Y.W."/>
            <person name="Wang H.Y."/>
            <person name="Lin C.I."/>
            <person name="Wu C.S."/>
            <person name="Ke H.M."/>
            <person name="Chang L.Y."/>
            <person name="Hsu C.Y."/>
            <person name="Yang H.T."/>
            <person name="Sudianto E."/>
            <person name="Hsu M.H."/>
            <person name="Wu K.P."/>
            <person name="Wang L.N."/>
            <person name="Leebens-Mack J.H."/>
            <person name="Tsai I.J."/>
        </authorList>
    </citation>
    <scope>NUCLEOTIDE SEQUENCE [LARGE SCALE GENOMIC DNA]</scope>
    <source>
        <strain evidence="3">cv. Chaw 1501</strain>
        <tissue evidence="2">Young leaves</tissue>
    </source>
</reference>
<keyword evidence="3" id="KW-1185">Reference proteome</keyword>
<evidence type="ECO:0000259" key="1">
    <source>
        <dbReference type="SMART" id="SM00743"/>
    </source>
</evidence>
<name>A0A3S3PT00_9MAGN</name>
<dbReference type="InterPro" id="IPR008395">
    <property type="entry name" value="Agenet-like_dom"/>
</dbReference>
<dbReference type="OrthoDB" id="1894168at2759"/>